<evidence type="ECO:0000256" key="2">
    <source>
        <dbReference type="ARBA" id="ARBA00006742"/>
    </source>
</evidence>
<keyword evidence="4" id="KW-0813">Transport</keyword>
<protein>
    <recommendedName>
        <fullName evidence="3">Sec translocon accessory complex subunit YajC</fullName>
    </recommendedName>
</protein>
<keyword evidence="7" id="KW-0653">Protein transport</keyword>
<evidence type="ECO:0000313" key="12">
    <source>
        <dbReference type="EMBL" id="CEZ20011.1"/>
    </source>
</evidence>
<dbReference type="HOGENOM" id="CLU_116157_2_1_4"/>
<dbReference type="SMART" id="SM01323">
    <property type="entry name" value="YajC"/>
    <property type="match status" value="1"/>
</dbReference>
<keyword evidence="8 11" id="KW-1133">Transmembrane helix</keyword>
<dbReference type="GO" id="GO:0015031">
    <property type="term" value="P:protein transport"/>
    <property type="evidence" value="ECO:0007669"/>
    <property type="project" value="UniProtKB-KW"/>
</dbReference>
<keyword evidence="6 11" id="KW-0812">Transmembrane</keyword>
<evidence type="ECO:0000256" key="4">
    <source>
        <dbReference type="ARBA" id="ARBA00022448"/>
    </source>
</evidence>
<sequence>MFISYAYAAEAVPTDLMSFLPFIIIFVLFYFMLIRPQMKQAKAHKLMIDSLKKDDEIVTNGGFLGKVVKIKDQYVTIEIAAGTQIHIQKQSVITLLTKGTIKSI</sequence>
<dbReference type="PANTHER" id="PTHR33909:SF1">
    <property type="entry name" value="SEC TRANSLOCON ACCESSORY COMPLEX SUBUNIT YAJC"/>
    <property type="match status" value="1"/>
</dbReference>
<reference evidence="13" key="1">
    <citation type="submission" date="2014-12" db="EMBL/GenBank/DDBJ databases">
        <authorList>
            <person name="Salcher M.M."/>
        </authorList>
    </citation>
    <scope>NUCLEOTIDE SEQUENCE [LARGE SCALE GENOMIC DNA]</scope>
    <source>
        <strain evidence="13">MMS-10A-171</strain>
    </source>
</reference>
<dbReference type="GeneID" id="99990449"/>
<evidence type="ECO:0000313" key="13">
    <source>
        <dbReference type="Proteomes" id="UP000064007"/>
    </source>
</evidence>
<dbReference type="Pfam" id="PF02699">
    <property type="entry name" value="YajC"/>
    <property type="match status" value="1"/>
</dbReference>
<gene>
    <name evidence="12" type="primary">yajC</name>
    <name evidence="12" type="ORF">BN1208_1130</name>
</gene>
<name>A0A0D6EX06_9PROT</name>
<dbReference type="EMBL" id="LN827929">
    <property type="protein sequence ID" value="CEZ20011.1"/>
    <property type="molecule type" value="Genomic_DNA"/>
</dbReference>
<evidence type="ECO:0000256" key="9">
    <source>
        <dbReference type="ARBA" id="ARBA00023010"/>
    </source>
</evidence>
<evidence type="ECO:0000256" key="8">
    <source>
        <dbReference type="ARBA" id="ARBA00022989"/>
    </source>
</evidence>
<dbReference type="GO" id="GO:0005886">
    <property type="term" value="C:plasma membrane"/>
    <property type="evidence" value="ECO:0007669"/>
    <property type="project" value="UniProtKB-SubCell"/>
</dbReference>
<evidence type="ECO:0000256" key="7">
    <source>
        <dbReference type="ARBA" id="ARBA00022927"/>
    </source>
</evidence>
<evidence type="ECO:0000256" key="1">
    <source>
        <dbReference type="ARBA" id="ARBA00004162"/>
    </source>
</evidence>
<keyword evidence="10 11" id="KW-0472">Membrane</keyword>
<accession>A0A0D6EX06</accession>
<evidence type="ECO:0000256" key="5">
    <source>
        <dbReference type="ARBA" id="ARBA00022475"/>
    </source>
</evidence>
<evidence type="ECO:0000256" key="11">
    <source>
        <dbReference type="SAM" id="Phobius"/>
    </source>
</evidence>
<dbReference type="KEGG" id="mbat:BN1208_1130"/>
<proteinExistence type="inferred from homology"/>
<keyword evidence="5" id="KW-1003">Cell membrane</keyword>
<dbReference type="PANTHER" id="PTHR33909">
    <property type="entry name" value="SEC TRANSLOCON ACCESSORY COMPLEX SUBUNIT YAJC"/>
    <property type="match status" value="1"/>
</dbReference>
<evidence type="ECO:0000256" key="3">
    <source>
        <dbReference type="ARBA" id="ARBA00014962"/>
    </source>
</evidence>
<dbReference type="Proteomes" id="UP000064007">
    <property type="component" value="Chromosome 1"/>
</dbReference>
<comment type="subcellular location">
    <subcellularLocation>
        <location evidence="1">Cell membrane</location>
        <topology evidence="1">Single-pass membrane protein</topology>
    </subcellularLocation>
</comment>
<dbReference type="STRING" id="1581557.BN1208_1130"/>
<comment type="similarity">
    <text evidence="2">Belongs to the YajC family.</text>
</comment>
<dbReference type="PRINTS" id="PR01853">
    <property type="entry name" value="YAJCTRNLCASE"/>
</dbReference>
<organism evidence="12 13">
    <name type="scientific">Candidatus Methylopumilus planktonicus</name>
    <dbReference type="NCBI Taxonomy" id="1581557"/>
    <lineage>
        <taxon>Bacteria</taxon>
        <taxon>Pseudomonadati</taxon>
        <taxon>Pseudomonadota</taxon>
        <taxon>Betaproteobacteria</taxon>
        <taxon>Nitrosomonadales</taxon>
        <taxon>Methylophilaceae</taxon>
        <taxon>Candidatus Methylopumilus</taxon>
    </lineage>
</organism>
<evidence type="ECO:0000256" key="6">
    <source>
        <dbReference type="ARBA" id="ARBA00022692"/>
    </source>
</evidence>
<keyword evidence="9" id="KW-0811">Translocation</keyword>
<dbReference type="RefSeq" id="WP_046488696.1">
    <property type="nucleotide sequence ID" value="NZ_CP040979.1"/>
</dbReference>
<dbReference type="NCBIfam" id="TIGR00739">
    <property type="entry name" value="yajC"/>
    <property type="match status" value="1"/>
</dbReference>
<evidence type="ECO:0000256" key="10">
    <source>
        <dbReference type="ARBA" id="ARBA00023136"/>
    </source>
</evidence>
<dbReference type="InterPro" id="IPR003849">
    <property type="entry name" value="Preprotein_translocase_YajC"/>
</dbReference>
<keyword evidence="13" id="KW-1185">Reference proteome</keyword>
<dbReference type="OrthoDB" id="9811406at2"/>
<feature type="transmembrane region" description="Helical" evidence="11">
    <location>
        <begin position="16"/>
        <end position="34"/>
    </location>
</feature>
<dbReference type="AlphaFoldDB" id="A0A0D6EX06"/>